<dbReference type="Gene3D" id="1.20.1280.50">
    <property type="match status" value="1"/>
</dbReference>
<dbReference type="EMBL" id="JAVIJP010000066">
    <property type="protein sequence ID" value="KAL3620146.1"/>
    <property type="molecule type" value="Genomic_DNA"/>
</dbReference>
<sequence>MRDIPLVICRDILLRLPAESLFRLRAVSKSWKTIIDDPCFVKAHNKNQQSSNTLLLRNTIGPPFYPLYYFDFEALNFTNGPKTIPSTPLNLSLNGLFLVPPVRLAACNGLMLISPLDHEKNCRRQPIDRDSEGIWEIWNPFEVSNFASFE</sequence>
<dbReference type="SUPFAM" id="SSF81383">
    <property type="entry name" value="F-box domain"/>
    <property type="match status" value="1"/>
</dbReference>
<comment type="caution">
    <text evidence="2">The sequence shown here is derived from an EMBL/GenBank/DDBJ whole genome shotgun (WGS) entry which is preliminary data.</text>
</comment>
<dbReference type="Proteomes" id="UP001632038">
    <property type="component" value="Unassembled WGS sequence"/>
</dbReference>
<dbReference type="PANTHER" id="PTHR31672">
    <property type="entry name" value="BNACNNG10540D PROTEIN"/>
    <property type="match status" value="1"/>
</dbReference>
<evidence type="ECO:0000313" key="2">
    <source>
        <dbReference type="EMBL" id="KAL3620146.1"/>
    </source>
</evidence>
<gene>
    <name evidence="2" type="ORF">CASFOL_035058</name>
</gene>
<protein>
    <recommendedName>
        <fullName evidence="1">F-box domain-containing protein</fullName>
    </recommendedName>
</protein>
<dbReference type="PANTHER" id="PTHR31672:SF13">
    <property type="entry name" value="F-BOX PROTEIN CPR30-LIKE"/>
    <property type="match status" value="1"/>
</dbReference>
<dbReference type="PROSITE" id="PS50181">
    <property type="entry name" value="FBOX"/>
    <property type="match status" value="1"/>
</dbReference>
<dbReference type="AlphaFoldDB" id="A0ABD3BSR5"/>
<organism evidence="2 3">
    <name type="scientific">Castilleja foliolosa</name>
    <dbReference type="NCBI Taxonomy" id="1961234"/>
    <lineage>
        <taxon>Eukaryota</taxon>
        <taxon>Viridiplantae</taxon>
        <taxon>Streptophyta</taxon>
        <taxon>Embryophyta</taxon>
        <taxon>Tracheophyta</taxon>
        <taxon>Spermatophyta</taxon>
        <taxon>Magnoliopsida</taxon>
        <taxon>eudicotyledons</taxon>
        <taxon>Gunneridae</taxon>
        <taxon>Pentapetalae</taxon>
        <taxon>asterids</taxon>
        <taxon>lamiids</taxon>
        <taxon>Lamiales</taxon>
        <taxon>Orobanchaceae</taxon>
        <taxon>Pedicularideae</taxon>
        <taxon>Castillejinae</taxon>
        <taxon>Castilleja</taxon>
    </lineage>
</organism>
<dbReference type="Pfam" id="PF00646">
    <property type="entry name" value="F-box"/>
    <property type="match status" value="1"/>
</dbReference>
<name>A0ABD3BSR5_9LAMI</name>
<evidence type="ECO:0000313" key="3">
    <source>
        <dbReference type="Proteomes" id="UP001632038"/>
    </source>
</evidence>
<dbReference type="InterPro" id="IPR036047">
    <property type="entry name" value="F-box-like_dom_sf"/>
</dbReference>
<proteinExistence type="predicted"/>
<dbReference type="InterPro" id="IPR050796">
    <property type="entry name" value="SCF_F-box_component"/>
</dbReference>
<feature type="domain" description="F-box" evidence="1">
    <location>
        <begin position="1"/>
        <end position="43"/>
    </location>
</feature>
<accession>A0ABD3BSR5</accession>
<dbReference type="InterPro" id="IPR001810">
    <property type="entry name" value="F-box_dom"/>
</dbReference>
<evidence type="ECO:0000259" key="1">
    <source>
        <dbReference type="PROSITE" id="PS50181"/>
    </source>
</evidence>
<dbReference type="SMART" id="SM00256">
    <property type="entry name" value="FBOX"/>
    <property type="match status" value="1"/>
</dbReference>
<reference evidence="3" key="1">
    <citation type="journal article" date="2024" name="IScience">
        <title>Strigolactones Initiate the Formation of Haustorium-like Structures in Castilleja.</title>
        <authorList>
            <person name="Buerger M."/>
            <person name="Peterson D."/>
            <person name="Chory J."/>
        </authorList>
    </citation>
    <scope>NUCLEOTIDE SEQUENCE [LARGE SCALE GENOMIC DNA]</scope>
</reference>
<keyword evidence="3" id="KW-1185">Reference proteome</keyword>